<dbReference type="Proteomes" id="UP000662904">
    <property type="component" value="Chromosome"/>
</dbReference>
<dbReference type="RefSeq" id="WP_206707022.1">
    <property type="nucleotide sequence ID" value="NZ_CP059066.1"/>
</dbReference>
<name>A0A8A0RQ23_9FIRM</name>
<dbReference type="AlphaFoldDB" id="A0A8A0RQ23"/>
<evidence type="ECO:0000313" key="2">
    <source>
        <dbReference type="Proteomes" id="UP000662904"/>
    </source>
</evidence>
<evidence type="ECO:0000313" key="1">
    <source>
        <dbReference type="EMBL" id="QSQ09680.1"/>
    </source>
</evidence>
<sequence>MGTKVAASHFKLKQKYYITNSDKLFIDTLKYYLSRDYPICIQLNEALLIDKQGVFPHCELFVGYDKKGFYYYQTSNKYNKQEKPLFIDYYKLLKAVKQLNEFFSRNWKYAFYIFEKGNSEVEPNYLQRNGYLLKGFNQKNLATGFLAIKEFAKDIENQGKIQNPWALEALFYTRLHNAEYIAKTFDIQSVKNTSEIFMEASNCYKQAFNIYKEQNENNLTKIIKLLNKGADLENNIANIFINNA</sequence>
<gene>
    <name evidence="1" type="ORF">H0A61_02059</name>
</gene>
<proteinExistence type="predicted"/>
<keyword evidence="2" id="KW-1185">Reference proteome</keyword>
<organism evidence="1 2">
    <name type="scientific">Koleobacter methoxysyntrophicus</name>
    <dbReference type="NCBI Taxonomy" id="2751313"/>
    <lineage>
        <taxon>Bacteria</taxon>
        <taxon>Bacillati</taxon>
        <taxon>Bacillota</taxon>
        <taxon>Clostridia</taxon>
        <taxon>Koleobacterales</taxon>
        <taxon>Koleobacteraceae</taxon>
        <taxon>Koleobacter</taxon>
    </lineage>
</organism>
<dbReference type="KEGG" id="kme:H0A61_02059"/>
<reference evidence="1" key="1">
    <citation type="submission" date="2020-07" db="EMBL/GenBank/DDBJ databases">
        <title>Koleobacter methoxysyntrophicus gen. nov., sp. nov., a novel anaerobic bacterium isolated from deep subsurface oil field and proposal of Koleobacterales ord. nov. in the phylum Firmicutes.</title>
        <authorList>
            <person name="Sakamoto S."/>
            <person name="Tamaki H."/>
        </authorList>
    </citation>
    <scope>NUCLEOTIDE SEQUENCE</scope>
    <source>
        <strain evidence="1">NRmbB1</strain>
    </source>
</reference>
<accession>A0A8A0RQ23</accession>
<dbReference type="EMBL" id="CP059066">
    <property type="protein sequence ID" value="QSQ09680.1"/>
    <property type="molecule type" value="Genomic_DNA"/>
</dbReference>
<protein>
    <submittedName>
        <fullName evidence="1">Uncharacterized protein</fullName>
    </submittedName>
</protein>